<dbReference type="PROSITE" id="PS50942">
    <property type="entry name" value="ENTH"/>
    <property type="match status" value="1"/>
</dbReference>
<dbReference type="SUPFAM" id="SSF89009">
    <property type="entry name" value="GAT-like domain"/>
    <property type="match status" value="1"/>
</dbReference>
<dbReference type="GO" id="GO:0030136">
    <property type="term" value="C:clathrin-coated vesicle"/>
    <property type="evidence" value="ECO:0007669"/>
    <property type="project" value="UniProtKB-SubCell"/>
</dbReference>
<dbReference type="Gene3D" id="1.20.58.150">
    <property type="entry name" value="ANTH domain"/>
    <property type="match status" value="1"/>
</dbReference>
<keyword evidence="9" id="KW-0812">Transmembrane</keyword>
<keyword evidence="9" id="KW-1133">Transmembrane helix</keyword>
<dbReference type="EMBL" id="OX451738">
    <property type="protein sequence ID" value="CAI8605380.1"/>
    <property type="molecule type" value="Genomic_DNA"/>
</dbReference>
<dbReference type="SUPFAM" id="SSF48464">
    <property type="entry name" value="ENTH/VHS domain"/>
    <property type="match status" value="1"/>
</dbReference>
<dbReference type="Pfam" id="PF07651">
    <property type="entry name" value="ANTH"/>
    <property type="match status" value="1"/>
</dbReference>
<protein>
    <recommendedName>
        <fullName evidence="10">ENTH domain-containing protein</fullName>
    </recommendedName>
</protein>
<keyword evidence="7" id="KW-0168">Coated pit</keyword>
<dbReference type="Proteomes" id="UP001157006">
    <property type="component" value="Chromosome 3"/>
</dbReference>
<keyword evidence="12" id="KW-1185">Reference proteome</keyword>
<comment type="subcellular location">
    <subcellularLocation>
        <location evidence="1">Cytoplasmic vesicle</location>
        <location evidence="1">Clathrin-coated vesicle</location>
    </subcellularLocation>
    <subcellularLocation>
        <location evidence="2">Golgi apparatus</location>
    </subcellularLocation>
    <subcellularLocation>
        <location evidence="3">Membrane</location>
        <location evidence="3">Clathrin-coated pit</location>
    </subcellularLocation>
</comment>
<evidence type="ECO:0000256" key="5">
    <source>
        <dbReference type="ARBA" id="ARBA00023034"/>
    </source>
</evidence>
<sequence>MRVWKRATGVLKDRCSIWAAKLSPYGTCRNSDLETVVIKATSHNEQCMDYKNVQKVFQWLRISPIYLKPLLCVLSIRMQKTSNWVVALKGLMLIHGIFCFDMPMIQRMGRLPFDLSQFSDGHLNPEKSWVFNTFIRSYFAYLDHRSVNSRIEAKKLQNKKGKECEELTLLEELNNLAGLQKTLDMLLQIKPKSGVNMNVVLILEAMDCVMDEIVEVYGKFSKEINRVLLRVCDIGGKEEASIGFDIAKKTKSQGEQLTLHFEFCKEIGVLNNCVCPKIVEIDYEEIEELKKIMSGGEEKAIVVRDNSKEVNINGLTTVVTDHWEVFLDEVIVDVEKEHDYNGTLSIVDPNNPFLDETFDIVPYNPVQHYDLPDLISL</sequence>
<dbReference type="InterPro" id="IPR045192">
    <property type="entry name" value="AP180-like"/>
</dbReference>
<feature type="domain" description="ENTH" evidence="10">
    <location>
        <begin position="25"/>
        <end position="156"/>
    </location>
</feature>
<dbReference type="Gene3D" id="1.25.40.90">
    <property type="match status" value="1"/>
</dbReference>
<dbReference type="GO" id="GO:0000149">
    <property type="term" value="F:SNARE binding"/>
    <property type="evidence" value="ECO:0007669"/>
    <property type="project" value="TreeGrafter"/>
</dbReference>
<dbReference type="GO" id="GO:0005905">
    <property type="term" value="C:clathrin-coated pit"/>
    <property type="evidence" value="ECO:0007669"/>
    <property type="project" value="UniProtKB-SubCell"/>
</dbReference>
<comment type="caution">
    <text evidence="9">Lacks conserved residue(s) required for the propagation of feature annotation.</text>
</comment>
<evidence type="ECO:0000256" key="1">
    <source>
        <dbReference type="ARBA" id="ARBA00004132"/>
    </source>
</evidence>
<keyword evidence="4" id="KW-0254">Endocytosis</keyword>
<dbReference type="PANTHER" id="PTHR22951:SF19">
    <property type="entry name" value="OS08G0467300 PROTEIN"/>
    <property type="match status" value="1"/>
</dbReference>
<accession>A0AAV1A3X2</accession>
<keyword evidence="5" id="KW-0333">Golgi apparatus</keyword>
<dbReference type="CDD" id="cd16987">
    <property type="entry name" value="ANTH_N_AP180_plant"/>
    <property type="match status" value="1"/>
</dbReference>
<dbReference type="GO" id="GO:0006900">
    <property type="term" value="P:vesicle budding from membrane"/>
    <property type="evidence" value="ECO:0007669"/>
    <property type="project" value="TreeGrafter"/>
</dbReference>
<dbReference type="GO" id="GO:0072583">
    <property type="term" value="P:clathrin-dependent endocytosis"/>
    <property type="evidence" value="ECO:0007669"/>
    <property type="project" value="InterPro"/>
</dbReference>
<proteinExistence type="predicted"/>
<dbReference type="GO" id="GO:0032050">
    <property type="term" value="F:clathrin heavy chain binding"/>
    <property type="evidence" value="ECO:0007669"/>
    <property type="project" value="TreeGrafter"/>
</dbReference>
<dbReference type="InterPro" id="IPR008942">
    <property type="entry name" value="ENTH_VHS"/>
</dbReference>
<dbReference type="InterPro" id="IPR011417">
    <property type="entry name" value="ANTH_dom"/>
</dbReference>
<dbReference type="GO" id="GO:0005546">
    <property type="term" value="F:phosphatidylinositol-4,5-bisphosphate binding"/>
    <property type="evidence" value="ECO:0007669"/>
    <property type="project" value="TreeGrafter"/>
</dbReference>
<dbReference type="GO" id="GO:0005794">
    <property type="term" value="C:Golgi apparatus"/>
    <property type="evidence" value="ECO:0007669"/>
    <property type="project" value="UniProtKB-SubCell"/>
</dbReference>
<evidence type="ECO:0000256" key="3">
    <source>
        <dbReference type="ARBA" id="ARBA00004600"/>
    </source>
</evidence>
<dbReference type="FunFam" id="1.25.40.90:FF:000027">
    <property type="entry name" value="Putative clathrin assembly protein"/>
    <property type="match status" value="1"/>
</dbReference>
<reference evidence="11 12" key="1">
    <citation type="submission" date="2023-01" db="EMBL/GenBank/DDBJ databases">
        <authorList>
            <person name="Kreplak J."/>
        </authorList>
    </citation>
    <scope>NUCLEOTIDE SEQUENCE [LARGE SCALE GENOMIC DNA]</scope>
</reference>
<dbReference type="PANTHER" id="PTHR22951">
    <property type="entry name" value="CLATHRIN ASSEMBLY PROTEIN"/>
    <property type="match status" value="1"/>
</dbReference>
<feature type="transmembrane region" description="Helical" evidence="9">
    <location>
        <begin position="84"/>
        <end position="105"/>
    </location>
</feature>
<dbReference type="InterPro" id="IPR013809">
    <property type="entry name" value="ENTH"/>
</dbReference>
<evidence type="ECO:0000256" key="9">
    <source>
        <dbReference type="PROSITE-ProRule" id="PRU00243"/>
    </source>
</evidence>
<name>A0AAV1A3X2_VICFA</name>
<evidence type="ECO:0000256" key="6">
    <source>
        <dbReference type="ARBA" id="ARBA00023136"/>
    </source>
</evidence>
<dbReference type="GO" id="GO:0005545">
    <property type="term" value="F:1-phosphatidylinositol binding"/>
    <property type="evidence" value="ECO:0007669"/>
    <property type="project" value="InterPro"/>
</dbReference>
<dbReference type="GO" id="GO:0048268">
    <property type="term" value="P:clathrin coat assembly"/>
    <property type="evidence" value="ECO:0007669"/>
    <property type="project" value="InterPro"/>
</dbReference>
<keyword evidence="8" id="KW-0968">Cytoplasmic vesicle</keyword>
<evidence type="ECO:0000313" key="12">
    <source>
        <dbReference type="Proteomes" id="UP001157006"/>
    </source>
</evidence>
<evidence type="ECO:0000256" key="8">
    <source>
        <dbReference type="ARBA" id="ARBA00023329"/>
    </source>
</evidence>
<dbReference type="InterPro" id="IPR048050">
    <property type="entry name" value="ANTH_N_plant"/>
</dbReference>
<evidence type="ECO:0000259" key="10">
    <source>
        <dbReference type="PROSITE" id="PS50942"/>
    </source>
</evidence>
<evidence type="ECO:0000313" key="11">
    <source>
        <dbReference type="EMBL" id="CAI8605380.1"/>
    </source>
</evidence>
<dbReference type="InterPro" id="IPR014712">
    <property type="entry name" value="ANTH_dom_sf"/>
</dbReference>
<organism evidence="11 12">
    <name type="scientific">Vicia faba</name>
    <name type="common">Broad bean</name>
    <name type="synonym">Faba vulgaris</name>
    <dbReference type="NCBI Taxonomy" id="3906"/>
    <lineage>
        <taxon>Eukaryota</taxon>
        <taxon>Viridiplantae</taxon>
        <taxon>Streptophyta</taxon>
        <taxon>Embryophyta</taxon>
        <taxon>Tracheophyta</taxon>
        <taxon>Spermatophyta</taxon>
        <taxon>Magnoliopsida</taxon>
        <taxon>eudicotyledons</taxon>
        <taxon>Gunneridae</taxon>
        <taxon>Pentapetalae</taxon>
        <taxon>rosids</taxon>
        <taxon>fabids</taxon>
        <taxon>Fabales</taxon>
        <taxon>Fabaceae</taxon>
        <taxon>Papilionoideae</taxon>
        <taxon>50 kb inversion clade</taxon>
        <taxon>NPAAA clade</taxon>
        <taxon>Hologalegina</taxon>
        <taxon>IRL clade</taxon>
        <taxon>Fabeae</taxon>
        <taxon>Vicia</taxon>
    </lineage>
</organism>
<evidence type="ECO:0000256" key="7">
    <source>
        <dbReference type="ARBA" id="ARBA00023176"/>
    </source>
</evidence>
<keyword evidence="6 9" id="KW-0472">Membrane</keyword>
<evidence type="ECO:0000256" key="4">
    <source>
        <dbReference type="ARBA" id="ARBA00022583"/>
    </source>
</evidence>
<dbReference type="AlphaFoldDB" id="A0AAV1A3X2"/>
<evidence type="ECO:0000256" key="2">
    <source>
        <dbReference type="ARBA" id="ARBA00004555"/>
    </source>
</evidence>
<gene>
    <name evidence="11" type="ORF">VFH_III180720</name>
</gene>